<protein>
    <submittedName>
        <fullName evidence="1">Uncharacterized protein</fullName>
    </submittedName>
</protein>
<dbReference type="Proteomes" id="UP001057402">
    <property type="component" value="Chromosome 7"/>
</dbReference>
<dbReference type="EMBL" id="CM042886">
    <property type="protein sequence ID" value="KAI4339827.1"/>
    <property type="molecule type" value="Genomic_DNA"/>
</dbReference>
<evidence type="ECO:0000313" key="1">
    <source>
        <dbReference type="EMBL" id="KAI4339827.1"/>
    </source>
</evidence>
<name>A0ACB9NVZ5_9MYRT</name>
<proteinExistence type="predicted"/>
<organism evidence="1 2">
    <name type="scientific">Melastoma candidum</name>
    <dbReference type="NCBI Taxonomy" id="119954"/>
    <lineage>
        <taxon>Eukaryota</taxon>
        <taxon>Viridiplantae</taxon>
        <taxon>Streptophyta</taxon>
        <taxon>Embryophyta</taxon>
        <taxon>Tracheophyta</taxon>
        <taxon>Spermatophyta</taxon>
        <taxon>Magnoliopsida</taxon>
        <taxon>eudicotyledons</taxon>
        <taxon>Gunneridae</taxon>
        <taxon>Pentapetalae</taxon>
        <taxon>rosids</taxon>
        <taxon>malvids</taxon>
        <taxon>Myrtales</taxon>
        <taxon>Melastomataceae</taxon>
        <taxon>Melastomatoideae</taxon>
        <taxon>Melastomateae</taxon>
        <taxon>Melastoma</taxon>
    </lineage>
</organism>
<gene>
    <name evidence="1" type="ORF">MLD38_024727</name>
</gene>
<sequence>MSNSDVSSAITSAATDDDSKADADPPPRPTQGTSPTPTPTSAPSPPMEESTASSPPNAAPSPTPITFSLWPPSKRTRDAVIARLIETLCTPSVLSKRYGTLPQDEASEVARAIEEEAFNAAGGASKAAPDDEGLQILQIYSKEISKRMLDSVKARSAASEGGNAAGDALVVNEKGADEEKADSEVTVDAEA</sequence>
<evidence type="ECO:0000313" key="2">
    <source>
        <dbReference type="Proteomes" id="UP001057402"/>
    </source>
</evidence>
<keyword evidence="2" id="KW-1185">Reference proteome</keyword>
<comment type="caution">
    <text evidence="1">The sequence shown here is derived from an EMBL/GenBank/DDBJ whole genome shotgun (WGS) entry which is preliminary data.</text>
</comment>
<reference evidence="2" key="1">
    <citation type="journal article" date="2023" name="Front. Plant Sci.">
        <title>Chromosomal-level genome assembly of Melastoma candidum provides insights into trichome evolution.</title>
        <authorList>
            <person name="Zhong Y."/>
            <person name="Wu W."/>
            <person name="Sun C."/>
            <person name="Zou P."/>
            <person name="Liu Y."/>
            <person name="Dai S."/>
            <person name="Zhou R."/>
        </authorList>
    </citation>
    <scope>NUCLEOTIDE SEQUENCE [LARGE SCALE GENOMIC DNA]</scope>
</reference>
<accession>A0ACB9NVZ5</accession>